<dbReference type="EMBL" id="VSSQ01007441">
    <property type="protein sequence ID" value="MPM35934.1"/>
    <property type="molecule type" value="Genomic_DNA"/>
</dbReference>
<name>A0A644ZDH2_9ZZZZ</name>
<comment type="caution">
    <text evidence="2">The sequence shown here is derived from an EMBL/GenBank/DDBJ whole genome shotgun (WGS) entry which is preliminary data.</text>
</comment>
<reference evidence="2" key="1">
    <citation type="submission" date="2019-08" db="EMBL/GenBank/DDBJ databases">
        <authorList>
            <person name="Kucharzyk K."/>
            <person name="Murdoch R.W."/>
            <person name="Higgins S."/>
            <person name="Loffler F."/>
        </authorList>
    </citation>
    <scope>NUCLEOTIDE SEQUENCE</scope>
</reference>
<dbReference type="InterPro" id="IPR007345">
    <property type="entry name" value="Polysacch_pyruvyl_Trfase"/>
</dbReference>
<dbReference type="Pfam" id="PF04230">
    <property type="entry name" value="PS_pyruv_trans"/>
    <property type="match status" value="1"/>
</dbReference>
<dbReference type="AlphaFoldDB" id="A0A644ZDH2"/>
<organism evidence="2">
    <name type="scientific">bioreactor metagenome</name>
    <dbReference type="NCBI Taxonomy" id="1076179"/>
    <lineage>
        <taxon>unclassified sequences</taxon>
        <taxon>metagenomes</taxon>
        <taxon>ecological metagenomes</taxon>
    </lineage>
</organism>
<sequence>MNIKRIAILTFHNTINYGATLQAYALQQYLKNEYGNATIVNYENDPLTHNHSKQNHYQRRNLKQWILFILFSNETNKKVNFFKIFRSKYFTESDITYKKSSIVQSNDSFDIFIVGSDQVWNDDITHNDTTYLLDFVKKGKVLASYAASFGKEKIPSVLQETYKNLLARFSLISVREQQGAEIVQSLIDTSVEVVLDPIFLLSKTDWERITVPPQFISRKYIILYIFGRPARLFKLARTIAKETGYKIVVIGSDYRKQIGFSYTGSLGPEQFVGYLLNASYVLTNSFHGTAFSINFNKQFFVEMLPNGSKVNSRLINIINLLDLNDRQLSDGDLPDFRKSIDYDKVNKKLNIEKVKSYAFLEKIITHHKENSFGTN</sequence>
<evidence type="ECO:0000259" key="1">
    <source>
        <dbReference type="Pfam" id="PF04230"/>
    </source>
</evidence>
<proteinExistence type="predicted"/>
<evidence type="ECO:0000313" key="2">
    <source>
        <dbReference type="EMBL" id="MPM35934.1"/>
    </source>
</evidence>
<gene>
    <name evidence="2" type="ORF">SDC9_82528</name>
</gene>
<feature type="domain" description="Polysaccharide pyruvyl transferase" evidence="1">
    <location>
        <begin position="16"/>
        <end position="301"/>
    </location>
</feature>
<accession>A0A644ZDH2</accession>
<protein>
    <recommendedName>
        <fullName evidence="1">Polysaccharide pyruvyl transferase domain-containing protein</fullName>
    </recommendedName>
</protein>